<proteinExistence type="predicted"/>
<keyword evidence="2" id="KW-1185">Reference proteome</keyword>
<evidence type="ECO:0000313" key="1">
    <source>
        <dbReference type="EMBL" id="GAA3671762.1"/>
    </source>
</evidence>
<accession>A0ABP7BYE1</accession>
<organism evidence="1 2">
    <name type="scientific">Nonomuraea antimicrobica</name>
    <dbReference type="NCBI Taxonomy" id="561173"/>
    <lineage>
        <taxon>Bacteria</taxon>
        <taxon>Bacillati</taxon>
        <taxon>Actinomycetota</taxon>
        <taxon>Actinomycetes</taxon>
        <taxon>Streptosporangiales</taxon>
        <taxon>Streptosporangiaceae</taxon>
        <taxon>Nonomuraea</taxon>
    </lineage>
</organism>
<sequence length="104" mass="11358">MPATPARPELGPRGQAGAATFEIRLVPADEVHRILTAVTDTADEVFTRPPWTEPHQTARALADRLAADALGLYRRRGRRVAALHGAEDRTRLIMLRESRPGGVA</sequence>
<reference evidence="2" key="1">
    <citation type="journal article" date="2019" name="Int. J. Syst. Evol. Microbiol.">
        <title>The Global Catalogue of Microorganisms (GCM) 10K type strain sequencing project: providing services to taxonomists for standard genome sequencing and annotation.</title>
        <authorList>
            <consortium name="The Broad Institute Genomics Platform"/>
            <consortium name="The Broad Institute Genome Sequencing Center for Infectious Disease"/>
            <person name="Wu L."/>
            <person name="Ma J."/>
        </authorList>
    </citation>
    <scope>NUCLEOTIDE SEQUENCE [LARGE SCALE GENOMIC DNA]</scope>
    <source>
        <strain evidence="2">JCM 16904</strain>
    </source>
</reference>
<dbReference type="RefSeq" id="WP_344879719.1">
    <property type="nucleotide sequence ID" value="NZ_BAAAZP010000077.1"/>
</dbReference>
<protein>
    <submittedName>
        <fullName evidence="1">Uncharacterized protein</fullName>
    </submittedName>
</protein>
<gene>
    <name evidence="1" type="ORF">GCM10022224_039940</name>
</gene>
<evidence type="ECO:0000313" key="2">
    <source>
        <dbReference type="Proteomes" id="UP001500902"/>
    </source>
</evidence>
<comment type="caution">
    <text evidence="1">The sequence shown here is derived from an EMBL/GenBank/DDBJ whole genome shotgun (WGS) entry which is preliminary data.</text>
</comment>
<name>A0ABP7BYE1_9ACTN</name>
<dbReference type="Proteomes" id="UP001500902">
    <property type="component" value="Unassembled WGS sequence"/>
</dbReference>
<dbReference type="EMBL" id="BAAAZP010000077">
    <property type="protein sequence ID" value="GAA3671762.1"/>
    <property type="molecule type" value="Genomic_DNA"/>
</dbReference>